<dbReference type="Proteomes" id="UP000276133">
    <property type="component" value="Unassembled WGS sequence"/>
</dbReference>
<dbReference type="STRING" id="10195.A0A3M7S0B2"/>
<evidence type="ECO:0000313" key="3">
    <source>
        <dbReference type="EMBL" id="RNA29099.1"/>
    </source>
</evidence>
<dbReference type="CDD" id="cd00081">
    <property type="entry name" value="Hint"/>
    <property type="match status" value="1"/>
</dbReference>
<dbReference type="InterPro" id="IPR006141">
    <property type="entry name" value="Intein_N"/>
</dbReference>
<keyword evidence="4" id="KW-1185">Reference proteome</keyword>
<dbReference type="EMBL" id="REGN01002276">
    <property type="protein sequence ID" value="RNA29099.1"/>
    <property type="molecule type" value="Genomic_DNA"/>
</dbReference>
<feature type="signal peptide" evidence="1">
    <location>
        <begin position="1"/>
        <end position="19"/>
    </location>
</feature>
<dbReference type="InterPro" id="IPR001767">
    <property type="entry name" value="Hedgehog_Hint"/>
</dbReference>
<dbReference type="PANTHER" id="PTHR11889:SF31">
    <property type="entry name" value="PROTEIN HEDGEHOG"/>
    <property type="match status" value="1"/>
</dbReference>
<evidence type="ECO:0000256" key="1">
    <source>
        <dbReference type="SAM" id="SignalP"/>
    </source>
</evidence>
<dbReference type="OrthoDB" id="5212at2759"/>
<evidence type="ECO:0000313" key="4">
    <source>
        <dbReference type="Proteomes" id="UP000276133"/>
    </source>
</evidence>
<dbReference type="GO" id="GO:0016539">
    <property type="term" value="P:intein-mediated protein splicing"/>
    <property type="evidence" value="ECO:0007669"/>
    <property type="project" value="InterPro"/>
</dbReference>
<dbReference type="SUPFAM" id="SSF51294">
    <property type="entry name" value="Hedgehog/intein (Hint) domain"/>
    <property type="match status" value="1"/>
</dbReference>
<reference evidence="3 4" key="1">
    <citation type="journal article" date="2018" name="Sci. Rep.">
        <title>Genomic signatures of local adaptation to the degree of environmental predictability in rotifers.</title>
        <authorList>
            <person name="Franch-Gras L."/>
            <person name="Hahn C."/>
            <person name="Garcia-Roger E.M."/>
            <person name="Carmona M.J."/>
            <person name="Serra M."/>
            <person name="Gomez A."/>
        </authorList>
    </citation>
    <scope>NUCLEOTIDE SEQUENCE [LARGE SCALE GENOMIC DNA]</scope>
    <source>
        <strain evidence="3">HYR1</strain>
    </source>
</reference>
<dbReference type="PANTHER" id="PTHR11889">
    <property type="entry name" value="HEDGEHOG"/>
    <property type="match status" value="1"/>
</dbReference>
<name>A0A3M7S0B2_BRAPC</name>
<evidence type="ECO:0000259" key="2">
    <source>
        <dbReference type="SMART" id="SM00306"/>
    </source>
</evidence>
<dbReference type="Pfam" id="PF01079">
    <property type="entry name" value="Hint"/>
    <property type="match status" value="1"/>
</dbReference>
<dbReference type="PROSITE" id="PS50817">
    <property type="entry name" value="INTEIN_N_TER"/>
    <property type="match status" value="1"/>
</dbReference>
<dbReference type="GO" id="GO:0016540">
    <property type="term" value="P:protein autoprocessing"/>
    <property type="evidence" value="ECO:0007669"/>
    <property type="project" value="InterPro"/>
</dbReference>
<dbReference type="InterPro" id="IPR050387">
    <property type="entry name" value="Hedgehog_Signaling"/>
</dbReference>
<organism evidence="3 4">
    <name type="scientific">Brachionus plicatilis</name>
    <name type="common">Marine rotifer</name>
    <name type="synonym">Brachionus muelleri</name>
    <dbReference type="NCBI Taxonomy" id="10195"/>
    <lineage>
        <taxon>Eukaryota</taxon>
        <taxon>Metazoa</taxon>
        <taxon>Spiralia</taxon>
        <taxon>Gnathifera</taxon>
        <taxon>Rotifera</taxon>
        <taxon>Eurotatoria</taxon>
        <taxon>Monogononta</taxon>
        <taxon>Pseudotrocha</taxon>
        <taxon>Ploima</taxon>
        <taxon>Brachionidae</taxon>
        <taxon>Brachionus</taxon>
    </lineage>
</organism>
<feature type="domain" description="Hint" evidence="2">
    <location>
        <begin position="110"/>
        <end position="207"/>
    </location>
</feature>
<dbReference type="InterPro" id="IPR036844">
    <property type="entry name" value="Hint_dom_sf"/>
</dbReference>
<keyword evidence="1" id="KW-0732">Signal</keyword>
<comment type="caution">
    <text evidence="3">The sequence shown here is derived from an EMBL/GenBank/DDBJ whole genome shotgun (WGS) entry which is preliminary data.</text>
</comment>
<dbReference type="SMART" id="SM00306">
    <property type="entry name" value="HintN"/>
    <property type="match status" value="1"/>
</dbReference>
<dbReference type="AlphaFoldDB" id="A0A3M7S0B2"/>
<gene>
    <name evidence="3" type="ORF">BpHYR1_009473</name>
</gene>
<proteinExistence type="predicted"/>
<dbReference type="InterPro" id="IPR003587">
    <property type="entry name" value="Hint_dom_N"/>
</dbReference>
<feature type="chain" id="PRO_5018027608" evidence="1">
    <location>
        <begin position="20"/>
        <end position="318"/>
    </location>
</feature>
<accession>A0A3M7S0B2</accession>
<protein>
    <submittedName>
        <fullName evidence="3">Sonic hedgehog</fullName>
    </submittedName>
</protein>
<dbReference type="Gene3D" id="2.170.16.10">
    <property type="entry name" value="Hedgehog/Intein (Hint) domain"/>
    <property type="match status" value="1"/>
</dbReference>
<sequence>MRNILVILFQICLIKSAFSNCPVEDDPTNLARCIQVDVSAIVAVAKGSDDADSFCALASRYMECIKTYTRGCLGFYFGEGTLTELQNIAQYCCNGVTASKECPFNPNVQRTCIDAEADAMMADGSVKKVKDLEIGDKIKTLDSNGRLTETDVVMMMDINEEDFLFFNIKTYSSKNIKVSGTHLMAIEGGKYKFAKNLQQDDVIVAYDFEKEKKIEEKIESILVEPVNGYAAPLTMSGNLLVNGILTSSYAVIESHDLAHAVMSPVRWWYTLTNTMIHSLPSSVSTTIQIEKQLNGTHWFPGLIQSATSNFLGKVVKLH</sequence>